<organism evidence="3 4">
    <name type="scientific">Psilocybe cf. subviscida</name>
    <dbReference type="NCBI Taxonomy" id="2480587"/>
    <lineage>
        <taxon>Eukaryota</taxon>
        <taxon>Fungi</taxon>
        <taxon>Dikarya</taxon>
        <taxon>Basidiomycota</taxon>
        <taxon>Agaricomycotina</taxon>
        <taxon>Agaricomycetes</taxon>
        <taxon>Agaricomycetidae</taxon>
        <taxon>Agaricales</taxon>
        <taxon>Agaricineae</taxon>
        <taxon>Strophariaceae</taxon>
        <taxon>Psilocybe</taxon>
    </lineage>
</organism>
<dbReference type="Proteomes" id="UP000567179">
    <property type="component" value="Unassembled WGS sequence"/>
</dbReference>
<keyword evidence="2" id="KW-0732">Signal</keyword>
<dbReference type="AlphaFoldDB" id="A0A8H5BQX0"/>
<gene>
    <name evidence="3" type="ORF">D9619_004905</name>
</gene>
<feature type="region of interest" description="Disordered" evidence="1">
    <location>
        <begin position="197"/>
        <end position="227"/>
    </location>
</feature>
<reference evidence="3 4" key="1">
    <citation type="journal article" date="2020" name="ISME J.">
        <title>Uncovering the hidden diversity of litter-decomposition mechanisms in mushroom-forming fungi.</title>
        <authorList>
            <person name="Floudas D."/>
            <person name="Bentzer J."/>
            <person name="Ahren D."/>
            <person name="Johansson T."/>
            <person name="Persson P."/>
            <person name="Tunlid A."/>
        </authorList>
    </citation>
    <scope>NUCLEOTIDE SEQUENCE [LARGE SCALE GENOMIC DNA]</scope>
    <source>
        <strain evidence="3 4">CBS 101986</strain>
    </source>
</reference>
<keyword evidence="4" id="KW-1185">Reference proteome</keyword>
<evidence type="ECO:0000256" key="2">
    <source>
        <dbReference type="SAM" id="SignalP"/>
    </source>
</evidence>
<dbReference type="OrthoDB" id="19174at2759"/>
<feature type="signal peptide" evidence="2">
    <location>
        <begin position="1"/>
        <end position="21"/>
    </location>
</feature>
<proteinExistence type="predicted"/>
<sequence length="227" mass="23813">MATLTGSLISLSMTLCPPTRLTPTPTPQCMQPLLTATSPSSNTSSHTASALACSSSFCSIPSPGGDVNTTDSDGDTPLYTVEDLATARFLVEHGALVARQNNEGVSPIDHLAEDFPQIAEYLRGTLDPAVAAAMDVAAPGTAGTVSQHAQEAASEELTSALMADVQDIMARAEAEGRDPEEELRRAVSQHVFEGVVTGFGMATEEDAPRRDDNSETPVKRSRIDGEP</sequence>
<comment type="caution">
    <text evidence="3">The sequence shown here is derived from an EMBL/GenBank/DDBJ whole genome shotgun (WGS) entry which is preliminary data.</text>
</comment>
<accession>A0A8H5BQX0</accession>
<dbReference type="Gene3D" id="1.25.40.20">
    <property type="entry name" value="Ankyrin repeat-containing domain"/>
    <property type="match status" value="1"/>
</dbReference>
<evidence type="ECO:0000256" key="1">
    <source>
        <dbReference type="SAM" id="MobiDB-lite"/>
    </source>
</evidence>
<evidence type="ECO:0000313" key="3">
    <source>
        <dbReference type="EMBL" id="KAF5327904.1"/>
    </source>
</evidence>
<dbReference type="EMBL" id="JAACJJ010000014">
    <property type="protein sequence ID" value="KAF5327904.1"/>
    <property type="molecule type" value="Genomic_DNA"/>
</dbReference>
<dbReference type="SUPFAM" id="SSF48403">
    <property type="entry name" value="Ankyrin repeat"/>
    <property type="match status" value="1"/>
</dbReference>
<feature type="chain" id="PRO_5034849337" evidence="2">
    <location>
        <begin position="22"/>
        <end position="227"/>
    </location>
</feature>
<feature type="compositionally biased region" description="Basic and acidic residues" evidence="1">
    <location>
        <begin position="206"/>
        <end position="227"/>
    </location>
</feature>
<protein>
    <submittedName>
        <fullName evidence="3">Uncharacterized protein</fullName>
    </submittedName>
</protein>
<name>A0A8H5BQX0_9AGAR</name>
<evidence type="ECO:0000313" key="4">
    <source>
        <dbReference type="Proteomes" id="UP000567179"/>
    </source>
</evidence>
<dbReference type="InterPro" id="IPR036770">
    <property type="entry name" value="Ankyrin_rpt-contain_sf"/>
</dbReference>